<sequence>MFHMNNMLDTLISEVDNALRTLFPPAQRMSARPSPAEQITDTDLSIREKKHIAGLMRVNHAGEVCAQALYQGQALTAQLTHIKQQMSDAAAEETDHLAWCETRLAELDSSPSILNPFWYCGSIILGAVAGLAGDKISLGFVAETERQVSTHLQRHLDKLPVNDKKSQSILIKMKEDEEQHATAALNAGAIELPYIVKQLMRIVSKLMTKSSYYV</sequence>
<feature type="binding site" evidence="9">
    <location>
        <position position="93"/>
    </location>
    <ligand>
        <name>Fe cation</name>
        <dbReference type="ChEBI" id="CHEBI:24875"/>
        <label>1</label>
    </ligand>
</feature>
<organism evidence="10 11">
    <name type="scientific">Legionella steigerwaltii</name>
    <dbReference type="NCBI Taxonomy" id="460"/>
    <lineage>
        <taxon>Bacteria</taxon>
        <taxon>Pseudomonadati</taxon>
        <taxon>Pseudomonadota</taxon>
        <taxon>Gammaproteobacteria</taxon>
        <taxon>Legionellales</taxon>
        <taxon>Legionellaceae</taxon>
        <taxon>Legionella</taxon>
    </lineage>
</organism>
<feature type="binding site" evidence="9">
    <location>
        <position position="93"/>
    </location>
    <ligand>
        <name>Fe cation</name>
        <dbReference type="ChEBI" id="CHEBI:24875"/>
        <label>2</label>
    </ligand>
</feature>
<feature type="binding site" evidence="9">
    <location>
        <position position="177"/>
    </location>
    <ligand>
        <name>Fe cation</name>
        <dbReference type="ChEBI" id="CHEBI:24875"/>
        <label>1</label>
    </ligand>
</feature>
<dbReference type="Proteomes" id="UP000054820">
    <property type="component" value="Unassembled WGS sequence"/>
</dbReference>
<dbReference type="PANTHER" id="PTHR11237:SF4">
    <property type="entry name" value="5-DEMETHOXYUBIQUINONE HYDROXYLASE, MITOCHONDRIAL"/>
    <property type="match status" value="1"/>
</dbReference>
<dbReference type="HAMAP" id="MF_01658">
    <property type="entry name" value="COQ7"/>
    <property type="match status" value="1"/>
</dbReference>
<reference evidence="10 11" key="1">
    <citation type="submission" date="2015-11" db="EMBL/GenBank/DDBJ databases">
        <title>Genomic analysis of 38 Legionella species identifies large and diverse effector repertoires.</title>
        <authorList>
            <person name="Burstein D."/>
            <person name="Amaro F."/>
            <person name="Zusman T."/>
            <person name="Lifshitz Z."/>
            <person name="Cohen O."/>
            <person name="Gilbert J.A."/>
            <person name="Pupko T."/>
            <person name="Shuman H.A."/>
            <person name="Segal G."/>
        </authorList>
    </citation>
    <scope>NUCLEOTIDE SEQUENCE [LARGE SCALE GENOMIC DNA]</scope>
    <source>
        <strain evidence="10 11">SC-18-C9</strain>
    </source>
</reference>
<keyword evidence="6 9" id="KW-0408">Iron</keyword>
<dbReference type="InterPro" id="IPR012347">
    <property type="entry name" value="Ferritin-like"/>
</dbReference>
<dbReference type="PANTHER" id="PTHR11237">
    <property type="entry name" value="COENZYME Q10 BIOSYNTHESIS PROTEIN 7"/>
    <property type="match status" value="1"/>
</dbReference>
<comment type="catalytic activity">
    <reaction evidence="9">
        <text>a 5-methoxy-2-methyl-3-(all-trans-polyprenyl)benzene-1,4-diol + AH2 + O2 = a 3-demethylubiquinol + A + H2O</text>
        <dbReference type="Rhea" id="RHEA:50908"/>
        <dbReference type="Rhea" id="RHEA-COMP:10859"/>
        <dbReference type="Rhea" id="RHEA-COMP:10914"/>
        <dbReference type="ChEBI" id="CHEBI:13193"/>
        <dbReference type="ChEBI" id="CHEBI:15377"/>
        <dbReference type="ChEBI" id="CHEBI:15379"/>
        <dbReference type="ChEBI" id="CHEBI:17499"/>
        <dbReference type="ChEBI" id="CHEBI:84167"/>
        <dbReference type="ChEBI" id="CHEBI:84422"/>
        <dbReference type="EC" id="1.14.99.60"/>
    </reaction>
</comment>
<evidence type="ECO:0000313" key="10">
    <source>
        <dbReference type="EMBL" id="KTD69810.1"/>
    </source>
</evidence>
<dbReference type="InterPro" id="IPR009078">
    <property type="entry name" value="Ferritin-like_SF"/>
</dbReference>
<proteinExistence type="inferred from homology"/>
<dbReference type="Gene3D" id="1.20.1260.10">
    <property type="match status" value="1"/>
</dbReference>
<evidence type="ECO:0000256" key="9">
    <source>
        <dbReference type="HAMAP-Rule" id="MF_01658"/>
    </source>
</evidence>
<comment type="subcellular location">
    <subcellularLocation>
        <location evidence="9">Cell membrane</location>
        <topology evidence="9">Peripheral membrane protein</topology>
    </subcellularLocation>
</comment>
<evidence type="ECO:0000256" key="3">
    <source>
        <dbReference type="ARBA" id="ARBA00022688"/>
    </source>
</evidence>
<dbReference type="EC" id="1.14.99.60" evidence="9"/>
<dbReference type="CDD" id="cd01042">
    <property type="entry name" value="DMQH"/>
    <property type="match status" value="1"/>
</dbReference>
<keyword evidence="7 9" id="KW-0503">Monooxygenase</keyword>
<feature type="binding site" evidence="9">
    <location>
        <position position="177"/>
    </location>
    <ligand>
        <name>Fe cation</name>
        <dbReference type="ChEBI" id="CHEBI:24875"/>
        <label>2</label>
    </ligand>
</feature>
<feature type="binding site" evidence="9">
    <location>
        <position position="96"/>
    </location>
    <ligand>
        <name>Fe cation</name>
        <dbReference type="ChEBI" id="CHEBI:24875"/>
        <label>1</label>
    </ligand>
</feature>
<keyword evidence="11" id="KW-1185">Reference proteome</keyword>
<comment type="function">
    <text evidence="9">Catalyzes the hydroxylation of 2-nonaprenyl-3-methyl-6-methoxy-1,4-benzoquinol during ubiquinone biosynthesis.</text>
</comment>
<dbReference type="NCBIfam" id="NF033656">
    <property type="entry name" value="DMQ_monoox_COQ7"/>
    <property type="match status" value="1"/>
</dbReference>
<name>A0ABR5RWY0_9GAMM</name>
<dbReference type="SUPFAM" id="SSF47240">
    <property type="entry name" value="Ferritin-like"/>
    <property type="match status" value="1"/>
</dbReference>
<evidence type="ECO:0000256" key="7">
    <source>
        <dbReference type="ARBA" id="ARBA00023033"/>
    </source>
</evidence>
<evidence type="ECO:0000313" key="11">
    <source>
        <dbReference type="Proteomes" id="UP000054820"/>
    </source>
</evidence>
<keyword evidence="3 9" id="KW-0831">Ubiquinone biosynthesis</keyword>
<keyword evidence="2 9" id="KW-1003">Cell membrane</keyword>
<evidence type="ECO:0000256" key="8">
    <source>
        <dbReference type="ARBA" id="ARBA00023136"/>
    </source>
</evidence>
<feature type="binding site" evidence="9">
    <location>
        <position position="180"/>
    </location>
    <ligand>
        <name>Fe cation</name>
        <dbReference type="ChEBI" id="CHEBI:24875"/>
        <label>2</label>
    </ligand>
</feature>
<evidence type="ECO:0000256" key="5">
    <source>
        <dbReference type="ARBA" id="ARBA00023002"/>
    </source>
</evidence>
<comment type="pathway">
    <text evidence="1 9">Cofactor biosynthesis; ubiquinone biosynthesis.</text>
</comment>
<keyword evidence="4 9" id="KW-0479">Metal-binding</keyword>
<protein>
    <recommendedName>
        <fullName evidence="9">3-demethoxyubiquinol 3-hydroxylase</fullName>
        <shortName evidence="9">DMQ hydroxylase</shortName>
        <ecNumber evidence="9">1.14.99.60</ecNumber>
    </recommendedName>
    <alternativeName>
        <fullName evidence="9">2-nonaprenyl-3-methyl-6-methoxy-1,4-benzoquinol hydroxylase</fullName>
    </alternativeName>
</protein>
<keyword evidence="8 9" id="KW-0472">Membrane</keyword>
<keyword evidence="5 9" id="KW-0560">Oxidoreductase</keyword>
<comment type="cofactor">
    <cofactor evidence="9">
        <name>Fe cation</name>
        <dbReference type="ChEBI" id="CHEBI:24875"/>
    </cofactor>
    <text evidence="9">Binds 2 iron ions per subunit.</text>
</comment>
<evidence type="ECO:0000256" key="2">
    <source>
        <dbReference type="ARBA" id="ARBA00022475"/>
    </source>
</evidence>
<evidence type="ECO:0000256" key="4">
    <source>
        <dbReference type="ARBA" id="ARBA00022723"/>
    </source>
</evidence>
<comment type="caution">
    <text evidence="10">The sequence shown here is derived from an EMBL/GenBank/DDBJ whole genome shotgun (WGS) entry which is preliminary data.</text>
</comment>
<dbReference type="InterPro" id="IPR011566">
    <property type="entry name" value="Ubq_synth_Coq7"/>
</dbReference>
<feature type="binding site" evidence="9">
    <location>
        <position position="63"/>
    </location>
    <ligand>
        <name>Fe cation</name>
        <dbReference type="ChEBI" id="CHEBI:24875"/>
        <label>1</label>
    </ligand>
</feature>
<dbReference type="Pfam" id="PF03232">
    <property type="entry name" value="COQ7"/>
    <property type="match status" value="1"/>
</dbReference>
<gene>
    <name evidence="9" type="primary">coq7</name>
    <name evidence="10" type="ORF">Lstg_3429</name>
</gene>
<evidence type="ECO:0000256" key="6">
    <source>
        <dbReference type="ARBA" id="ARBA00023004"/>
    </source>
</evidence>
<comment type="similarity">
    <text evidence="9">Belongs to the COQ7 family.</text>
</comment>
<feature type="binding site" evidence="9">
    <location>
        <position position="145"/>
    </location>
    <ligand>
        <name>Fe cation</name>
        <dbReference type="ChEBI" id="CHEBI:24875"/>
        <label>2</label>
    </ligand>
</feature>
<accession>A0ABR5RWY0</accession>
<dbReference type="EMBL" id="LNYZ01000044">
    <property type="protein sequence ID" value="KTD69810.1"/>
    <property type="molecule type" value="Genomic_DNA"/>
</dbReference>
<dbReference type="InterPro" id="IPR047809">
    <property type="entry name" value="COQ7_proteobact"/>
</dbReference>
<evidence type="ECO:0000256" key="1">
    <source>
        <dbReference type="ARBA" id="ARBA00004749"/>
    </source>
</evidence>
<keyword evidence="10" id="KW-0830">Ubiquinone</keyword>